<reference evidence="3" key="1">
    <citation type="submission" date="2019-05" db="EMBL/GenBank/DDBJ databases">
        <title>Whole genome sequencing of Pseudanabaena catenata USMAC16.</title>
        <authorList>
            <person name="Khan Z."/>
            <person name="Omar W.M."/>
            <person name="Convey P."/>
            <person name="Merican F."/>
            <person name="Najimudin N."/>
        </authorList>
    </citation>
    <scope>NUCLEOTIDE SEQUENCE</scope>
    <source>
        <strain evidence="3">USMAC16</strain>
    </source>
</reference>
<feature type="repeat" description="TPR" evidence="1">
    <location>
        <begin position="381"/>
        <end position="414"/>
    </location>
</feature>
<dbReference type="Pfam" id="PF13181">
    <property type="entry name" value="TPR_8"/>
    <property type="match status" value="2"/>
</dbReference>
<dbReference type="EMBL" id="VBTY01000093">
    <property type="protein sequence ID" value="MDG3495315.1"/>
    <property type="molecule type" value="Genomic_DNA"/>
</dbReference>
<dbReference type="PANTHER" id="PTHR43630:SF2">
    <property type="entry name" value="GLYCOSYLTRANSFERASE"/>
    <property type="match status" value="1"/>
</dbReference>
<protein>
    <submittedName>
        <fullName evidence="3">Glycosyltransferase</fullName>
        <ecNumber evidence="3">2.4.-.-</ecNumber>
    </submittedName>
</protein>
<sequence>MSHTKPAKTKPAKTKLAKFTKQGFARSPVPIILSACLIVKNEERRLANCLESLQSLADEIIVVDTGSSDRTIAIAKKYQARVFPFEWCNDFSQARNHAIARAKGEWILVIDADEVLEQRAITPLQEVMQRDDCLAVNLLRSEIAAKQAPYSMVLRLFRNHPAITFTGIYHESIDRSVLALQAQEPHWQVLNVNRNIPVLLHYGYTDSEIQLKQKYEFAKKLMHKHLEAFPEDSYMLNKLGALYISSPQDADRLLGIELLQKGLALLDDTESQNLIRCELHYHLGLAHHQNADWELAKKAYEQVIALDVPNLVKLSAYLNLGNIYQELNQKEAIAYFEKVTQIAPNFAQGHFNYGIALKTSGRFTEAIAAYQNAIAIEPNYADAHQNLGVVLMKVGYFPEAIASFTKAIQLHEQQQNYETAAILRSALREFT</sequence>
<dbReference type="Pfam" id="PF00535">
    <property type="entry name" value="Glycos_transf_2"/>
    <property type="match status" value="1"/>
</dbReference>
<dbReference type="SUPFAM" id="SSF48452">
    <property type="entry name" value="TPR-like"/>
    <property type="match status" value="2"/>
</dbReference>
<keyword evidence="3" id="KW-0808">Transferase</keyword>
<organism evidence="3 4">
    <name type="scientific">Pseudanabaena catenata USMAC16</name>
    <dbReference type="NCBI Taxonomy" id="1855837"/>
    <lineage>
        <taxon>Bacteria</taxon>
        <taxon>Bacillati</taxon>
        <taxon>Cyanobacteriota</taxon>
        <taxon>Cyanophyceae</taxon>
        <taxon>Pseudanabaenales</taxon>
        <taxon>Pseudanabaenaceae</taxon>
        <taxon>Pseudanabaena</taxon>
    </lineage>
</organism>
<dbReference type="Proteomes" id="UP001152872">
    <property type="component" value="Unassembled WGS sequence"/>
</dbReference>
<evidence type="ECO:0000313" key="4">
    <source>
        <dbReference type="Proteomes" id="UP001152872"/>
    </source>
</evidence>
<dbReference type="Gene3D" id="1.25.40.10">
    <property type="entry name" value="Tetratricopeptide repeat domain"/>
    <property type="match status" value="2"/>
</dbReference>
<dbReference type="InterPro" id="IPR011990">
    <property type="entry name" value="TPR-like_helical_dom_sf"/>
</dbReference>
<proteinExistence type="predicted"/>
<dbReference type="AlphaFoldDB" id="A0A9X4RIR5"/>
<dbReference type="SUPFAM" id="SSF53448">
    <property type="entry name" value="Nucleotide-diphospho-sugar transferases"/>
    <property type="match status" value="1"/>
</dbReference>
<keyword evidence="3" id="KW-0328">Glycosyltransferase</keyword>
<keyword evidence="4" id="KW-1185">Reference proteome</keyword>
<dbReference type="Gene3D" id="3.90.550.10">
    <property type="entry name" value="Spore Coat Polysaccharide Biosynthesis Protein SpsA, Chain A"/>
    <property type="match status" value="1"/>
</dbReference>
<dbReference type="PROSITE" id="PS50005">
    <property type="entry name" value="TPR"/>
    <property type="match status" value="3"/>
</dbReference>
<dbReference type="GO" id="GO:0016757">
    <property type="term" value="F:glycosyltransferase activity"/>
    <property type="evidence" value="ECO:0007669"/>
    <property type="project" value="UniProtKB-KW"/>
</dbReference>
<feature type="repeat" description="TPR" evidence="1">
    <location>
        <begin position="347"/>
        <end position="380"/>
    </location>
</feature>
<evidence type="ECO:0000259" key="2">
    <source>
        <dbReference type="Pfam" id="PF00535"/>
    </source>
</evidence>
<gene>
    <name evidence="3" type="ORF">FEV09_12165</name>
</gene>
<evidence type="ECO:0000313" key="3">
    <source>
        <dbReference type="EMBL" id="MDG3495315.1"/>
    </source>
</evidence>
<keyword evidence="1" id="KW-0802">TPR repeat</keyword>
<dbReference type="InterPro" id="IPR029044">
    <property type="entry name" value="Nucleotide-diphossugar_trans"/>
</dbReference>
<evidence type="ECO:0000256" key="1">
    <source>
        <dbReference type="PROSITE-ProRule" id="PRU00339"/>
    </source>
</evidence>
<dbReference type="InterPro" id="IPR001173">
    <property type="entry name" value="Glyco_trans_2-like"/>
</dbReference>
<dbReference type="SMART" id="SM00028">
    <property type="entry name" value="TPR"/>
    <property type="match status" value="4"/>
</dbReference>
<comment type="caution">
    <text evidence="3">The sequence shown here is derived from an EMBL/GenBank/DDBJ whole genome shotgun (WGS) entry which is preliminary data.</text>
</comment>
<name>A0A9X4RIR5_9CYAN</name>
<dbReference type="CDD" id="cd02511">
    <property type="entry name" value="Beta4Glucosyltransferase"/>
    <property type="match status" value="1"/>
</dbReference>
<feature type="repeat" description="TPR" evidence="1">
    <location>
        <begin position="314"/>
        <end position="346"/>
    </location>
</feature>
<dbReference type="Pfam" id="PF13414">
    <property type="entry name" value="TPR_11"/>
    <property type="match status" value="1"/>
</dbReference>
<feature type="domain" description="Glycosyltransferase 2-like" evidence="2">
    <location>
        <begin position="34"/>
        <end position="165"/>
    </location>
</feature>
<accession>A0A9X4RIR5</accession>
<dbReference type="EC" id="2.4.-.-" evidence="3"/>
<dbReference type="InterPro" id="IPR019734">
    <property type="entry name" value="TPR_rpt"/>
</dbReference>
<dbReference type="PANTHER" id="PTHR43630">
    <property type="entry name" value="POLY-BETA-1,6-N-ACETYL-D-GLUCOSAMINE SYNTHASE"/>
    <property type="match status" value="1"/>
</dbReference>
<dbReference type="RefSeq" id="WP_009627434.1">
    <property type="nucleotide sequence ID" value="NZ_VBTY01000093.1"/>
</dbReference>